<dbReference type="PANTHER" id="PTHR11461">
    <property type="entry name" value="SERINE PROTEASE INHIBITOR, SERPIN"/>
    <property type="match status" value="1"/>
</dbReference>
<evidence type="ECO:0000256" key="2">
    <source>
        <dbReference type="ARBA" id="ARBA00022690"/>
    </source>
</evidence>
<dbReference type="InterPro" id="IPR036186">
    <property type="entry name" value="Serpin_sf"/>
</dbReference>
<dbReference type="CDD" id="cd19601">
    <property type="entry name" value="serpin42Da-like"/>
    <property type="match status" value="1"/>
</dbReference>
<evidence type="ECO:0000313" key="7">
    <source>
        <dbReference type="EMBL" id="AXS59143.1"/>
    </source>
</evidence>
<keyword evidence="2" id="KW-0646">Protease inhibitor</keyword>
<dbReference type="Gene3D" id="3.30.497.10">
    <property type="entry name" value="Antithrombin, subunit I, domain 2"/>
    <property type="match status" value="1"/>
</dbReference>
<comment type="similarity">
    <text evidence="1 4">Belongs to the serpin family.</text>
</comment>
<sequence>MRFLFLIGLITWHVTDSNAMAVVGEKSEGLKAVADSANTFAPNFFKTVAESKKGNLICSPISASMVLSLATYGARGNTEKQMRSVLALPEKDEVAKTGFQAFIDNLNNYNAVELRMANKMFVADGIEPKTEFKAMAQTGFRSEAQNVNFAKSAEASKTINDWCEEQTNHKIKDLIKPDAVDASTAMVLVNAVYFKGNWSSKFDPAKTQDRPFHIDETQTKNVSTMFRSGSYRYGKLPEVKASFVEIPYKSSGENDAISMIVILPDEINGLAELEKNIEKVKLETLLRGATRDVNLYLPKFKIESDLDLNPILSKMGMSDMFTNAANFTGIVDAPPLKVSSVVQKAFIEVNEEGSEAAAATGVVAVTFSLVIPEEPPVDFIVDRPAHFIIATNSYDYPNSILFSGSIHEPMTN</sequence>
<dbReference type="InterPro" id="IPR042178">
    <property type="entry name" value="Serpin_sf_1"/>
</dbReference>
<keyword evidence="3" id="KW-0722">Serine protease inhibitor</keyword>
<evidence type="ECO:0000259" key="6">
    <source>
        <dbReference type="SMART" id="SM00093"/>
    </source>
</evidence>
<dbReference type="OrthoDB" id="671595at2759"/>
<organism evidence="7">
    <name type="scientific">Leguminivora glycinivorella</name>
    <dbReference type="NCBI Taxonomy" id="1035111"/>
    <lineage>
        <taxon>Eukaryota</taxon>
        <taxon>Metazoa</taxon>
        <taxon>Ecdysozoa</taxon>
        <taxon>Arthropoda</taxon>
        <taxon>Hexapoda</taxon>
        <taxon>Insecta</taxon>
        <taxon>Pterygota</taxon>
        <taxon>Neoptera</taxon>
        <taxon>Endopterygota</taxon>
        <taxon>Lepidoptera</taxon>
        <taxon>Glossata</taxon>
        <taxon>Ditrysia</taxon>
        <taxon>Tortricoidea</taxon>
        <taxon>Tortricidae</taxon>
        <taxon>Olethreutinae</taxon>
        <taxon>Grapholitini</taxon>
        <taxon>Leguminivora</taxon>
    </lineage>
</organism>
<dbReference type="InterPro" id="IPR042185">
    <property type="entry name" value="Serpin_sf_2"/>
</dbReference>
<accession>A0A346RAE3</accession>
<dbReference type="AlphaFoldDB" id="A0A346RAE3"/>
<dbReference type="EMBL" id="MH200933">
    <property type="protein sequence ID" value="AXS59143.1"/>
    <property type="molecule type" value="mRNA"/>
</dbReference>
<dbReference type="InterPro" id="IPR023796">
    <property type="entry name" value="Serpin_dom"/>
</dbReference>
<dbReference type="InterPro" id="IPR000215">
    <property type="entry name" value="Serpin_fam"/>
</dbReference>
<protein>
    <submittedName>
        <fullName evidence="7">Serpin 3</fullName>
    </submittedName>
</protein>
<dbReference type="GO" id="GO:0004867">
    <property type="term" value="F:serine-type endopeptidase inhibitor activity"/>
    <property type="evidence" value="ECO:0007669"/>
    <property type="project" value="UniProtKB-KW"/>
</dbReference>
<evidence type="ECO:0000256" key="5">
    <source>
        <dbReference type="SAM" id="SignalP"/>
    </source>
</evidence>
<dbReference type="GO" id="GO:0005615">
    <property type="term" value="C:extracellular space"/>
    <property type="evidence" value="ECO:0007669"/>
    <property type="project" value="InterPro"/>
</dbReference>
<name>A0A346RAE3_9NEOP</name>
<dbReference type="PANTHER" id="PTHR11461:SF211">
    <property type="entry name" value="GH10112P-RELATED"/>
    <property type="match status" value="1"/>
</dbReference>
<keyword evidence="5" id="KW-0732">Signal</keyword>
<dbReference type="Gene3D" id="2.30.39.10">
    <property type="entry name" value="Alpha-1-antitrypsin, domain 1"/>
    <property type="match status" value="1"/>
</dbReference>
<dbReference type="SMART" id="SM00093">
    <property type="entry name" value="SERPIN"/>
    <property type="match status" value="1"/>
</dbReference>
<dbReference type="SUPFAM" id="SSF56574">
    <property type="entry name" value="Serpins"/>
    <property type="match status" value="1"/>
</dbReference>
<feature type="domain" description="Serpin" evidence="6">
    <location>
        <begin position="42"/>
        <end position="409"/>
    </location>
</feature>
<feature type="chain" id="PRO_5016765803" evidence="5">
    <location>
        <begin position="20"/>
        <end position="412"/>
    </location>
</feature>
<evidence type="ECO:0000256" key="4">
    <source>
        <dbReference type="RuleBase" id="RU000411"/>
    </source>
</evidence>
<proteinExistence type="evidence at transcript level"/>
<reference evidence="7" key="1">
    <citation type="journal article" date="2018" name="PeerJ">
        <title>RNA interference-mediated silencing of genes involved in the immune responses of the soybean pod borer Leguminivora glycinivorella (Lepidoptera: Olethreutidae).</title>
        <authorList>
            <person name="Ran R."/>
            <person name="Li T."/>
            <person name="Liu X."/>
            <person name="Ni H."/>
            <person name="Li W."/>
            <person name="Meng F."/>
        </authorList>
    </citation>
    <scope>NUCLEOTIDE SEQUENCE</scope>
</reference>
<feature type="signal peptide" evidence="5">
    <location>
        <begin position="1"/>
        <end position="19"/>
    </location>
</feature>
<evidence type="ECO:0000256" key="3">
    <source>
        <dbReference type="ARBA" id="ARBA00022900"/>
    </source>
</evidence>
<dbReference type="Pfam" id="PF00079">
    <property type="entry name" value="Serpin"/>
    <property type="match status" value="1"/>
</dbReference>
<evidence type="ECO:0000256" key="1">
    <source>
        <dbReference type="ARBA" id="ARBA00009500"/>
    </source>
</evidence>